<organism evidence="1 2">
    <name type="scientific">Paracoccus sediminis</name>
    <dbReference type="NCBI Taxonomy" id="1214787"/>
    <lineage>
        <taxon>Bacteria</taxon>
        <taxon>Pseudomonadati</taxon>
        <taxon>Pseudomonadota</taxon>
        <taxon>Alphaproteobacteria</taxon>
        <taxon>Rhodobacterales</taxon>
        <taxon>Paracoccaceae</taxon>
        <taxon>Paracoccus</taxon>
    </lineage>
</organism>
<proteinExistence type="predicted"/>
<dbReference type="AlphaFoldDB" id="A0A238WHU0"/>
<sequence length="135" mass="14555">MSYMPNVIAFRPRPAAEPLRRPSALIRAAREGQAGWRRERDLKRVLRSDHCPAPGTSLPRLRAEESALNNARLQHAADYDMHRHVMLMIAILAEMRAAVAGAPVPVRTSARIGAAMLASVGAVLSGPGTAIPAHP</sequence>
<dbReference type="Proteomes" id="UP000198409">
    <property type="component" value="Unassembled WGS sequence"/>
</dbReference>
<dbReference type="InterPro" id="IPR045516">
    <property type="entry name" value="DUF6477"/>
</dbReference>
<accession>A0A238WHU0</accession>
<protein>
    <submittedName>
        <fullName evidence="1">Uncharacterized protein</fullName>
    </submittedName>
</protein>
<gene>
    <name evidence="1" type="ORF">SAMN06265378_104203</name>
</gene>
<evidence type="ECO:0000313" key="2">
    <source>
        <dbReference type="Proteomes" id="UP000198409"/>
    </source>
</evidence>
<name>A0A238WHU0_9RHOB</name>
<dbReference type="EMBL" id="FZNM01000004">
    <property type="protein sequence ID" value="SNR45903.1"/>
    <property type="molecule type" value="Genomic_DNA"/>
</dbReference>
<reference evidence="2" key="1">
    <citation type="submission" date="2017-06" db="EMBL/GenBank/DDBJ databases">
        <authorList>
            <person name="Varghese N."/>
            <person name="Submissions S."/>
        </authorList>
    </citation>
    <scope>NUCLEOTIDE SEQUENCE [LARGE SCALE GENOMIC DNA]</scope>
    <source>
        <strain evidence="2">DSM 26170</strain>
    </source>
</reference>
<dbReference type="RefSeq" id="WP_176430324.1">
    <property type="nucleotide sequence ID" value="NZ_FZNM01000004.1"/>
</dbReference>
<dbReference type="Pfam" id="PF20083">
    <property type="entry name" value="DUF6477"/>
    <property type="match status" value="1"/>
</dbReference>
<evidence type="ECO:0000313" key="1">
    <source>
        <dbReference type="EMBL" id="SNR45903.1"/>
    </source>
</evidence>